<dbReference type="GO" id="GO:0070069">
    <property type="term" value="C:cytochrome complex"/>
    <property type="evidence" value="ECO:0007669"/>
    <property type="project" value="UniProtKB-UniRule"/>
</dbReference>
<reference evidence="14 15" key="1">
    <citation type="submission" date="2020-04" db="EMBL/GenBank/DDBJ databases">
        <title>Knoellia sp. isolate from air conditioner.</title>
        <authorList>
            <person name="Chea S."/>
            <person name="Kim D.-U."/>
        </authorList>
    </citation>
    <scope>NUCLEOTIDE SEQUENCE [LARGE SCALE GENOMIC DNA]</scope>
    <source>
        <strain evidence="14 15">DB2414S</strain>
    </source>
</reference>
<feature type="region of interest" description="Disordered" evidence="13">
    <location>
        <begin position="421"/>
        <end position="449"/>
    </location>
</feature>
<keyword evidence="8 12" id="KW-0249">Electron transport</keyword>
<feature type="transmembrane region" description="Helical" evidence="12">
    <location>
        <begin position="47"/>
        <end position="70"/>
    </location>
</feature>
<evidence type="ECO:0000256" key="5">
    <source>
        <dbReference type="ARBA" id="ARBA00022617"/>
    </source>
</evidence>
<evidence type="ECO:0000256" key="6">
    <source>
        <dbReference type="ARBA" id="ARBA00022692"/>
    </source>
</evidence>
<keyword evidence="9 12" id="KW-1133">Transmembrane helix</keyword>
<evidence type="ECO:0000256" key="4">
    <source>
        <dbReference type="ARBA" id="ARBA00022475"/>
    </source>
</evidence>
<accession>A0A849HK42</accession>
<keyword evidence="6 12" id="KW-0812">Transmembrane</keyword>
<keyword evidence="7 12" id="KW-0479">Metal-binding</keyword>
<dbReference type="GO" id="GO:0046872">
    <property type="term" value="F:metal ion binding"/>
    <property type="evidence" value="ECO:0007669"/>
    <property type="project" value="UniProtKB-UniRule"/>
</dbReference>
<evidence type="ECO:0000256" key="1">
    <source>
        <dbReference type="ARBA" id="ARBA00004651"/>
    </source>
</evidence>
<keyword evidence="11 12" id="KW-0472">Membrane</keyword>
<evidence type="ECO:0000256" key="3">
    <source>
        <dbReference type="ARBA" id="ARBA00022448"/>
    </source>
</evidence>
<comment type="caution">
    <text evidence="14">The sequence shown here is derived from an EMBL/GenBank/DDBJ whole genome shotgun (WGS) entry which is preliminary data.</text>
</comment>
<dbReference type="PIRSF" id="PIRSF006446">
    <property type="entry name" value="Cyt_quinol_oxidase_1"/>
    <property type="match status" value="1"/>
</dbReference>
<dbReference type="EMBL" id="JABEPQ010000002">
    <property type="protein sequence ID" value="NNM47023.1"/>
    <property type="molecule type" value="Genomic_DNA"/>
</dbReference>
<proteinExistence type="inferred from homology"/>
<sequence>MALSLGWHIILASFGVAWPAMILVAHWRGVYRRDDVALGLAQRWAKVSAVLFAIGAVSGTVLSFEMGLLWPGLMGRYGGVLGLPFAFEGLSFFVEAIFLGLYLYGWGRIPPRRHLLMLVPMAAAGVVGSYCVISVNAWMNMPVGFRLVDGQVVDVNPWAVLFNPGAILQFAHMWVAAYMIVGFLVAGVYAAGMLRGRYDRHHRLGFTIPLVFASAGALVQPLVGHVLGLRIAEAQPAKLAAFELATDTESPSPLRLGGLLINGQVRYSLDIPSLGSIIARNSFTAPVQGLDTIAPTDEPPINITHVAFQSMVGIGTLLFLAVALYWFARWRGRDLLSNRWALRFAVLAGPLGVLAMELGWVATEVGRQPWVVYGYLRTRDAAGDNPQIWILLVATAVLYTGLTIGAALVLRSMARRWRAGEEDLPSPYGPQSDAAGGSRPPTDREATTP</sequence>
<dbReference type="AlphaFoldDB" id="A0A849HK42"/>
<keyword evidence="15" id="KW-1185">Reference proteome</keyword>
<feature type="transmembrane region" description="Helical" evidence="12">
    <location>
        <begin position="171"/>
        <end position="192"/>
    </location>
</feature>
<feature type="transmembrane region" description="Helical" evidence="12">
    <location>
        <begin position="82"/>
        <end position="103"/>
    </location>
</feature>
<evidence type="ECO:0000256" key="13">
    <source>
        <dbReference type="SAM" id="MobiDB-lite"/>
    </source>
</evidence>
<evidence type="ECO:0000256" key="11">
    <source>
        <dbReference type="ARBA" id="ARBA00023136"/>
    </source>
</evidence>
<dbReference type="GO" id="GO:0020037">
    <property type="term" value="F:heme binding"/>
    <property type="evidence" value="ECO:0007669"/>
    <property type="project" value="TreeGrafter"/>
</dbReference>
<feature type="transmembrane region" description="Helical" evidence="12">
    <location>
        <begin position="115"/>
        <end position="139"/>
    </location>
</feature>
<evidence type="ECO:0000256" key="12">
    <source>
        <dbReference type="PIRNR" id="PIRNR006446"/>
    </source>
</evidence>
<name>A0A849HK42_9MICO</name>
<keyword evidence="10 12" id="KW-0408">Iron</keyword>
<dbReference type="GO" id="GO:0009055">
    <property type="term" value="F:electron transfer activity"/>
    <property type="evidence" value="ECO:0007669"/>
    <property type="project" value="UniProtKB-UniRule"/>
</dbReference>
<evidence type="ECO:0000256" key="9">
    <source>
        <dbReference type="ARBA" id="ARBA00022989"/>
    </source>
</evidence>
<dbReference type="PANTHER" id="PTHR30365:SF14">
    <property type="entry name" value="CYTOCHROME BD MENAQUINOL OXIDASE SUBUNIT I-RELATED"/>
    <property type="match status" value="1"/>
</dbReference>
<evidence type="ECO:0000256" key="8">
    <source>
        <dbReference type="ARBA" id="ARBA00022982"/>
    </source>
</evidence>
<feature type="transmembrane region" description="Helical" evidence="12">
    <location>
        <begin position="6"/>
        <end position="27"/>
    </location>
</feature>
<evidence type="ECO:0000313" key="15">
    <source>
        <dbReference type="Proteomes" id="UP000588586"/>
    </source>
</evidence>
<feature type="transmembrane region" description="Helical" evidence="12">
    <location>
        <begin position="204"/>
        <end position="223"/>
    </location>
</feature>
<feature type="transmembrane region" description="Helical" evidence="12">
    <location>
        <begin position="340"/>
        <end position="362"/>
    </location>
</feature>
<evidence type="ECO:0000256" key="2">
    <source>
        <dbReference type="ARBA" id="ARBA00009819"/>
    </source>
</evidence>
<dbReference type="InterPro" id="IPR002585">
    <property type="entry name" value="Cyt-d_ubiquinol_oxidase_su_1"/>
</dbReference>
<comment type="subcellular location">
    <subcellularLocation>
        <location evidence="1">Cell membrane</location>
        <topology evidence="1">Multi-pass membrane protein</topology>
    </subcellularLocation>
</comment>
<dbReference type="GO" id="GO:0019646">
    <property type="term" value="P:aerobic electron transport chain"/>
    <property type="evidence" value="ECO:0007669"/>
    <property type="project" value="InterPro"/>
</dbReference>
<feature type="transmembrane region" description="Helical" evidence="12">
    <location>
        <begin position="306"/>
        <end position="328"/>
    </location>
</feature>
<feature type="transmembrane region" description="Helical" evidence="12">
    <location>
        <begin position="388"/>
        <end position="410"/>
    </location>
</feature>
<dbReference type="PANTHER" id="PTHR30365">
    <property type="entry name" value="CYTOCHROME D UBIQUINOL OXIDASE"/>
    <property type="match status" value="1"/>
</dbReference>
<protein>
    <submittedName>
        <fullName evidence="14">Cytochrome ubiquinol oxidase subunit I</fullName>
    </submittedName>
</protein>
<evidence type="ECO:0000256" key="7">
    <source>
        <dbReference type="ARBA" id="ARBA00022723"/>
    </source>
</evidence>
<evidence type="ECO:0000313" key="14">
    <source>
        <dbReference type="EMBL" id="NNM47023.1"/>
    </source>
</evidence>
<dbReference type="GO" id="GO:0016682">
    <property type="term" value="F:oxidoreductase activity, acting on diphenols and related substances as donors, oxygen as acceptor"/>
    <property type="evidence" value="ECO:0007669"/>
    <property type="project" value="TreeGrafter"/>
</dbReference>
<dbReference type="GO" id="GO:0005886">
    <property type="term" value="C:plasma membrane"/>
    <property type="evidence" value="ECO:0007669"/>
    <property type="project" value="UniProtKB-SubCell"/>
</dbReference>
<comment type="similarity">
    <text evidence="2 12">Belongs to the cytochrome ubiquinol oxidase subunit 1 family.</text>
</comment>
<keyword evidence="5 12" id="KW-0349">Heme</keyword>
<gene>
    <name evidence="14" type="ORF">HJG52_13525</name>
</gene>
<dbReference type="Pfam" id="PF01654">
    <property type="entry name" value="Cyt_bd_oxida_I"/>
    <property type="match status" value="1"/>
</dbReference>
<evidence type="ECO:0000256" key="10">
    <source>
        <dbReference type="ARBA" id="ARBA00023004"/>
    </source>
</evidence>
<organism evidence="14 15">
    <name type="scientific">Knoellia koreensis</name>
    <dbReference type="NCBI Taxonomy" id="2730921"/>
    <lineage>
        <taxon>Bacteria</taxon>
        <taxon>Bacillati</taxon>
        <taxon>Actinomycetota</taxon>
        <taxon>Actinomycetes</taxon>
        <taxon>Micrococcales</taxon>
        <taxon>Intrasporangiaceae</taxon>
        <taxon>Knoellia</taxon>
    </lineage>
</organism>
<dbReference type="Proteomes" id="UP000588586">
    <property type="component" value="Unassembled WGS sequence"/>
</dbReference>
<keyword evidence="3 12" id="KW-0813">Transport</keyword>
<keyword evidence="4 12" id="KW-1003">Cell membrane</keyword>